<organism evidence="11 12">
    <name type="scientific">Protopolystoma xenopodis</name>
    <dbReference type="NCBI Taxonomy" id="117903"/>
    <lineage>
        <taxon>Eukaryota</taxon>
        <taxon>Metazoa</taxon>
        <taxon>Spiralia</taxon>
        <taxon>Lophotrochozoa</taxon>
        <taxon>Platyhelminthes</taxon>
        <taxon>Monogenea</taxon>
        <taxon>Polyopisthocotylea</taxon>
        <taxon>Polystomatidea</taxon>
        <taxon>Polystomatidae</taxon>
        <taxon>Protopolystoma</taxon>
    </lineage>
</organism>
<feature type="domain" description="Cadherin" evidence="10">
    <location>
        <begin position="733"/>
        <end position="846"/>
    </location>
</feature>
<keyword evidence="7" id="KW-0325">Glycoprotein</keyword>
<evidence type="ECO:0000256" key="9">
    <source>
        <dbReference type="SAM" id="MobiDB-lite"/>
    </source>
</evidence>
<dbReference type="Pfam" id="PF00028">
    <property type="entry name" value="Cadherin"/>
    <property type="match status" value="2"/>
</dbReference>
<dbReference type="AlphaFoldDB" id="A0A448WD02"/>
<dbReference type="PROSITE" id="PS50268">
    <property type="entry name" value="CADHERIN_2"/>
    <property type="match status" value="5"/>
</dbReference>
<evidence type="ECO:0000256" key="4">
    <source>
        <dbReference type="ARBA" id="ARBA00022837"/>
    </source>
</evidence>
<feature type="compositionally biased region" description="Pro residues" evidence="9">
    <location>
        <begin position="455"/>
        <end position="469"/>
    </location>
</feature>
<comment type="caution">
    <text evidence="11">The sequence shown here is derived from an EMBL/GenBank/DDBJ whole genome shotgun (WGS) entry which is preliminary data.</text>
</comment>
<feature type="domain" description="Cadherin" evidence="10">
    <location>
        <begin position="283"/>
        <end position="455"/>
    </location>
</feature>
<protein>
    <recommendedName>
        <fullName evidence="10">Cadherin domain-containing protein</fullName>
    </recommendedName>
</protein>
<feature type="region of interest" description="Disordered" evidence="9">
    <location>
        <begin position="379"/>
        <end position="416"/>
    </location>
</feature>
<keyword evidence="3" id="KW-0677">Repeat</keyword>
<keyword evidence="4 8" id="KW-0106">Calcium</keyword>
<dbReference type="FunFam" id="2.60.40.60:FF:000020">
    <property type="entry name" value="Dachsous cadherin-related 1b"/>
    <property type="match status" value="1"/>
</dbReference>
<dbReference type="InterPro" id="IPR015919">
    <property type="entry name" value="Cadherin-like_sf"/>
</dbReference>
<keyword evidence="6" id="KW-0472">Membrane</keyword>
<comment type="subcellular location">
    <subcellularLocation>
        <location evidence="1">Membrane</location>
        <topology evidence="1">Single-pass membrane protein</topology>
    </subcellularLocation>
</comment>
<keyword evidence="2" id="KW-0812">Transmembrane</keyword>
<sequence>MPPKKVTFGRHTHPHHRFLVSSAWLLSFLPPPFSNSASQVVPATPQNHCLVDLEPVMPMPVPMSMPKHLPFPMLQTRRPLILFLIPTHIAPHSLGSCFRNVGVKLHRFPFSTIELHGAPSSCLSCCQFHLILWHWLVVRATWTIYCSLKSNHQSTTGQQACVLLSGQSEQAERGPIGGQAVSSVSCQSVVGQSAGCNLSLSAARRHIIFVLSEPPSQIVPIPFVVIMWLVRVCRAVVALLAPLFGLQLSLGPGLYHLFLLLAEPQGLSGLNHRAYGQVELDRFKRHITYTIKEESEIGSFVGDLRIDSDIEQAVLTIGDSDGDGDGDGDSVGVGIGNRTLCFELYDDSTGGLFRLEFTSGQLFVARRIDREAICPGQAADQPELGHFSRLPDPVDQGNGNGNGNGEADGDSDVRRGGRDSVTAVCQLELTVFIAPSFWINVVVTVQDINDHEPRFPPTPASPSPSPSPSPSASALPSTGGRPDGVSSSVYTVRISEAVEPGYQVPLVGAIDEDIGANGIQTYRLHGDELTRDGMFELHFEPPYSLNLVVLGRLDTETTANYSGHLVACDAGLPVAKCGRQALLVLVTDVNDNKPVFAQPGYLVTVEESVAVGEVIARVSAVDADSGAFGQLTYHLGRTAEPGVTQHFAVRLDTGEVVVKAALNARRLPKASLPIVARDAGPIPLLGQTVLRVEVRDVNDHRPWIQVRPILPLTTGETTPLASTLASASASSSVAGRVTMSIVENRPAGSGVGLVISGDEDVGRNSEVTCRLTTGQRVFRLEHSNEAKGRQIYTLVTATRLDREAAPANGLLGVGIRCTDRGLPTPLATEEAFEVALLDEDEFAPQFEAGLGEPVTVRVEENLPAGSPVVRLTASDADATARLVYSLSTEAQAFFSVDPATGQVVTRLRLDREAQPDIDFMLLASDAVGPMATATATAKSTATARVRVRVLVTDVNDNA</sequence>
<reference evidence="11" key="1">
    <citation type="submission" date="2018-11" db="EMBL/GenBank/DDBJ databases">
        <authorList>
            <consortium name="Pathogen Informatics"/>
        </authorList>
    </citation>
    <scope>NUCLEOTIDE SEQUENCE</scope>
</reference>
<dbReference type="GO" id="GO:0005886">
    <property type="term" value="C:plasma membrane"/>
    <property type="evidence" value="ECO:0007669"/>
    <property type="project" value="InterPro"/>
</dbReference>
<dbReference type="PROSITE" id="PS00232">
    <property type="entry name" value="CADHERIN_1"/>
    <property type="match status" value="3"/>
</dbReference>
<keyword evidence="12" id="KW-1185">Reference proteome</keyword>
<evidence type="ECO:0000259" key="10">
    <source>
        <dbReference type="PROSITE" id="PS50268"/>
    </source>
</evidence>
<dbReference type="PANTHER" id="PTHR24028">
    <property type="entry name" value="CADHERIN-87A"/>
    <property type="match status" value="1"/>
</dbReference>
<dbReference type="SMART" id="SM00112">
    <property type="entry name" value="CA"/>
    <property type="match status" value="4"/>
</dbReference>
<dbReference type="EMBL" id="CAAALY010004829">
    <property type="protein sequence ID" value="VEL08823.1"/>
    <property type="molecule type" value="Genomic_DNA"/>
</dbReference>
<evidence type="ECO:0000313" key="12">
    <source>
        <dbReference type="Proteomes" id="UP000784294"/>
    </source>
</evidence>
<accession>A0A448WD02</accession>
<keyword evidence="5" id="KW-1133">Transmembrane helix</keyword>
<evidence type="ECO:0000256" key="7">
    <source>
        <dbReference type="ARBA" id="ARBA00023180"/>
    </source>
</evidence>
<evidence type="ECO:0000256" key="1">
    <source>
        <dbReference type="ARBA" id="ARBA00004167"/>
    </source>
</evidence>
<name>A0A448WD02_9PLAT</name>
<dbReference type="InterPro" id="IPR050174">
    <property type="entry name" value="Protocadherin/Cadherin-CA"/>
</dbReference>
<feature type="region of interest" description="Disordered" evidence="9">
    <location>
        <begin position="452"/>
        <end position="486"/>
    </location>
</feature>
<dbReference type="PRINTS" id="PR00205">
    <property type="entry name" value="CADHERIN"/>
</dbReference>
<feature type="non-terminal residue" evidence="11">
    <location>
        <position position="1"/>
    </location>
</feature>
<evidence type="ECO:0000256" key="6">
    <source>
        <dbReference type="ARBA" id="ARBA00023136"/>
    </source>
</evidence>
<dbReference type="InterPro" id="IPR020894">
    <property type="entry name" value="Cadherin_CS"/>
</dbReference>
<dbReference type="PANTHER" id="PTHR24028:SF146">
    <property type="entry name" value="CADHERIN 96CB, ISOFORM D-RELATED"/>
    <property type="match status" value="1"/>
</dbReference>
<proteinExistence type="predicted"/>
<dbReference type="InterPro" id="IPR002126">
    <property type="entry name" value="Cadherin-like_dom"/>
</dbReference>
<dbReference type="CDD" id="cd11304">
    <property type="entry name" value="Cadherin_repeat"/>
    <property type="match status" value="5"/>
</dbReference>
<evidence type="ECO:0000313" key="11">
    <source>
        <dbReference type="EMBL" id="VEL08823.1"/>
    </source>
</evidence>
<feature type="domain" description="Cadherin" evidence="10">
    <location>
        <begin position="850"/>
        <end position="958"/>
    </location>
</feature>
<evidence type="ECO:0000256" key="2">
    <source>
        <dbReference type="ARBA" id="ARBA00022692"/>
    </source>
</evidence>
<dbReference type="GO" id="GO:0005509">
    <property type="term" value="F:calcium ion binding"/>
    <property type="evidence" value="ECO:0007669"/>
    <property type="project" value="UniProtKB-UniRule"/>
</dbReference>
<dbReference type="Proteomes" id="UP000784294">
    <property type="component" value="Unassembled WGS sequence"/>
</dbReference>
<evidence type="ECO:0000256" key="5">
    <source>
        <dbReference type="ARBA" id="ARBA00022989"/>
    </source>
</evidence>
<evidence type="ECO:0000256" key="3">
    <source>
        <dbReference type="ARBA" id="ARBA00022737"/>
    </source>
</evidence>
<dbReference type="OrthoDB" id="6252479at2759"/>
<dbReference type="Gene3D" id="2.60.40.60">
    <property type="entry name" value="Cadherins"/>
    <property type="match status" value="5"/>
</dbReference>
<gene>
    <name evidence="11" type="ORF">PXEA_LOCUS2263</name>
</gene>
<feature type="domain" description="Cadherin" evidence="10">
    <location>
        <begin position="597"/>
        <end position="710"/>
    </location>
</feature>
<feature type="domain" description="Cadherin" evidence="10">
    <location>
        <begin position="486"/>
        <end position="596"/>
    </location>
</feature>
<dbReference type="GO" id="GO:0007156">
    <property type="term" value="P:homophilic cell adhesion via plasma membrane adhesion molecules"/>
    <property type="evidence" value="ECO:0007669"/>
    <property type="project" value="InterPro"/>
</dbReference>
<evidence type="ECO:0000256" key="8">
    <source>
        <dbReference type="PROSITE-ProRule" id="PRU00043"/>
    </source>
</evidence>
<dbReference type="SUPFAM" id="SSF49313">
    <property type="entry name" value="Cadherin-like"/>
    <property type="match status" value="4"/>
</dbReference>